<organism evidence="1 2">
    <name type="scientific">Laticauda laticaudata</name>
    <name type="common">Blue-ringed sea krait</name>
    <name type="synonym">Blue-lipped sea krait</name>
    <dbReference type="NCBI Taxonomy" id="8630"/>
    <lineage>
        <taxon>Eukaryota</taxon>
        <taxon>Metazoa</taxon>
        <taxon>Chordata</taxon>
        <taxon>Craniata</taxon>
        <taxon>Vertebrata</taxon>
        <taxon>Euteleostomi</taxon>
        <taxon>Lepidosauria</taxon>
        <taxon>Squamata</taxon>
        <taxon>Bifurcata</taxon>
        <taxon>Unidentata</taxon>
        <taxon>Episquamata</taxon>
        <taxon>Toxicofera</taxon>
        <taxon>Serpentes</taxon>
        <taxon>Colubroidea</taxon>
        <taxon>Elapidae</taxon>
        <taxon>Laticaudinae</taxon>
        <taxon>Laticauda</taxon>
    </lineage>
</organism>
<accession>A0A8C5SC61</accession>
<dbReference type="AlphaFoldDB" id="A0A8C5SC61"/>
<reference evidence="1" key="1">
    <citation type="submission" date="2025-08" db="UniProtKB">
        <authorList>
            <consortium name="Ensembl"/>
        </authorList>
    </citation>
    <scope>IDENTIFICATION</scope>
</reference>
<keyword evidence="2" id="KW-1185">Reference proteome</keyword>
<sequence>MISRKLCSGSEFRNPIKYLCDYSEPFCQASCQPTCQASCQPFCQPTCQASCQPTCQASCQPWCLPASLRAWLPAKPWCQPSCQPSCQPWCLPAPHASQVRSATEEHQQPSHYPLSPAAC</sequence>
<reference evidence="1" key="2">
    <citation type="submission" date="2025-09" db="UniProtKB">
        <authorList>
            <consortium name="Ensembl"/>
        </authorList>
    </citation>
    <scope>IDENTIFICATION</scope>
</reference>
<evidence type="ECO:0000313" key="1">
    <source>
        <dbReference type="Ensembl" id="ENSLLTP00000014440.1"/>
    </source>
</evidence>
<dbReference type="Proteomes" id="UP000694406">
    <property type="component" value="Unplaced"/>
</dbReference>
<proteinExistence type="predicted"/>
<protein>
    <submittedName>
        <fullName evidence="1">Uncharacterized protein</fullName>
    </submittedName>
</protein>
<evidence type="ECO:0000313" key="2">
    <source>
        <dbReference type="Proteomes" id="UP000694406"/>
    </source>
</evidence>
<name>A0A8C5SC61_LATLA</name>
<dbReference type="Ensembl" id="ENSLLTT00000015008.1">
    <property type="protein sequence ID" value="ENSLLTP00000014440.1"/>
    <property type="gene ID" value="ENSLLTG00000011076.1"/>
</dbReference>